<dbReference type="Proteomes" id="UP000580250">
    <property type="component" value="Unassembled WGS sequence"/>
</dbReference>
<organism evidence="2 3">
    <name type="scientific">Meloidogyne enterolobii</name>
    <name type="common">Root-knot nematode worm</name>
    <name type="synonym">Meloidogyne mayaguensis</name>
    <dbReference type="NCBI Taxonomy" id="390850"/>
    <lineage>
        <taxon>Eukaryota</taxon>
        <taxon>Metazoa</taxon>
        <taxon>Ecdysozoa</taxon>
        <taxon>Nematoda</taxon>
        <taxon>Chromadorea</taxon>
        <taxon>Rhabditida</taxon>
        <taxon>Tylenchina</taxon>
        <taxon>Tylenchomorpha</taxon>
        <taxon>Tylenchoidea</taxon>
        <taxon>Meloidogynidae</taxon>
        <taxon>Meloidogyninae</taxon>
        <taxon>Meloidogyne</taxon>
    </lineage>
</organism>
<evidence type="ECO:0000313" key="3">
    <source>
        <dbReference type="Proteomes" id="UP000580250"/>
    </source>
</evidence>
<evidence type="ECO:0000256" key="1">
    <source>
        <dbReference type="SAM" id="Phobius"/>
    </source>
</evidence>
<sequence>MLEATSGFPIISIVIVHILRVCHNYTFIFSINILSILFTLLKFILTITQKFMPDISGSMLVKKSRQ</sequence>
<dbReference type="AlphaFoldDB" id="A0A6V7Y2R3"/>
<comment type="caution">
    <text evidence="2">The sequence shown here is derived from an EMBL/GenBank/DDBJ whole genome shotgun (WGS) entry which is preliminary data.</text>
</comment>
<keyword evidence="1" id="KW-0812">Transmembrane</keyword>
<proteinExistence type="predicted"/>
<feature type="transmembrane region" description="Helical" evidence="1">
    <location>
        <begin position="25"/>
        <end position="45"/>
    </location>
</feature>
<protein>
    <submittedName>
        <fullName evidence="2">Uncharacterized protein</fullName>
    </submittedName>
</protein>
<dbReference type="EMBL" id="CAJEWN010002967">
    <property type="protein sequence ID" value="CAD2205970.1"/>
    <property type="molecule type" value="Genomic_DNA"/>
</dbReference>
<reference evidence="2 3" key="1">
    <citation type="submission" date="2020-08" db="EMBL/GenBank/DDBJ databases">
        <authorList>
            <person name="Koutsovoulos G."/>
            <person name="Danchin GJ E."/>
        </authorList>
    </citation>
    <scope>NUCLEOTIDE SEQUENCE [LARGE SCALE GENOMIC DNA]</scope>
</reference>
<gene>
    <name evidence="2" type="ORF">MENT_LOCUS59820</name>
</gene>
<evidence type="ECO:0000313" key="2">
    <source>
        <dbReference type="EMBL" id="CAD2205970.1"/>
    </source>
</evidence>
<name>A0A6V7Y2R3_MELEN</name>
<accession>A0A6V7Y2R3</accession>
<keyword evidence="1" id="KW-0472">Membrane</keyword>
<keyword evidence="1" id="KW-1133">Transmembrane helix</keyword>